<dbReference type="EMBL" id="CAJFDI010000003">
    <property type="protein sequence ID" value="CAD5222064.1"/>
    <property type="molecule type" value="Genomic_DNA"/>
</dbReference>
<proteinExistence type="predicted"/>
<evidence type="ECO:0000313" key="3">
    <source>
        <dbReference type="Proteomes" id="UP000095284"/>
    </source>
</evidence>
<dbReference type="Proteomes" id="UP000095284">
    <property type="component" value="Unplaced"/>
</dbReference>
<protein>
    <submittedName>
        <fullName evidence="2">(pine wood nematode) hypothetical protein</fullName>
    </submittedName>
</protein>
<accession>A0A1I7S027</accession>
<organism evidence="3 5">
    <name type="scientific">Bursaphelenchus xylophilus</name>
    <name type="common">Pinewood nematode worm</name>
    <name type="synonym">Aphelenchoides xylophilus</name>
    <dbReference type="NCBI Taxonomy" id="6326"/>
    <lineage>
        <taxon>Eukaryota</taxon>
        <taxon>Metazoa</taxon>
        <taxon>Ecdysozoa</taxon>
        <taxon>Nematoda</taxon>
        <taxon>Chromadorea</taxon>
        <taxon>Rhabditida</taxon>
        <taxon>Tylenchina</taxon>
        <taxon>Tylenchomorpha</taxon>
        <taxon>Aphelenchoidea</taxon>
        <taxon>Aphelenchoididae</taxon>
        <taxon>Bursaphelenchus</taxon>
    </lineage>
</organism>
<feature type="compositionally biased region" description="Basic residues" evidence="1">
    <location>
        <begin position="206"/>
        <end position="218"/>
    </location>
</feature>
<feature type="compositionally biased region" description="Basic residues" evidence="1">
    <location>
        <begin position="1"/>
        <end position="15"/>
    </location>
</feature>
<evidence type="ECO:0000313" key="4">
    <source>
        <dbReference type="Proteomes" id="UP000659654"/>
    </source>
</evidence>
<name>A0A1I7S027_BURXY</name>
<feature type="compositionally biased region" description="Basic and acidic residues" evidence="1">
    <location>
        <begin position="157"/>
        <end position="167"/>
    </location>
</feature>
<gene>
    <name evidence="2" type="ORF">BXYJ_LOCUS7032</name>
</gene>
<dbReference type="EMBL" id="CAJFCV020000003">
    <property type="protein sequence ID" value="CAG9109062.1"/>
    <property type="molecule type" value="Genomic_DNA"/>
</dbReference>
<feature type="compositionally biased region" description="Basic and acidic residues" evidence="1">
    <location>
        <begin position="69"/>
        <end position="89"/>
    </location>
</feature>
<reference evidence="5" key="1">
    <citation type="submission" date="2016-11" db="UniProtKB">
        <authorList>
            <consortium name="WormBaseParasite"/>
        </authorList>
    </citation>
    <scope>IDENTIFICATION</scope>
</reference>
<dbReference type="WBParaSite" id="BXY_0635000.1">
    <property type="protein sequence ID" value="BXY_0635000.1"/>
    <property type="gene ID" value="BXY_0635000"/>
</dbReference>
<dbReference type="GO" id="GO:0003677">
    <property type="term" value="F:DNA binding"/>
    <property type="evidence" value="ECO:0007669"/>
    <property type="project" value="InterPro"/>
</dbReference>
<dbReference type="Proteomes" id="UP000659654">
    <property type="component" value="Unassembled WGS sequence"/>
</dbReference>
<dbReference type="Proteomes" id="UP000582659">
    <property type="component" value="Unassembled WGS sequence"/>
</dbReference>
<evidence type="ECO:0000313" key="2">
    <source>
        <dbReference type="EMBL" id="CAD5222064.1"/>
    </source>
</evidence>
<sequence length="291" mass="32022">MEGRKNGRGRPKRRNKAEVGDGLGPNKVDANFQNGGLKLKMRIRSDNNGHQIVEVIKPDDDNEKPSTSQHKEGISSHHSSKKEEEKDPVESDYSTRTSKGTIVKRRNEKGAVETYDTGQTGNAKRRGRPKGVKNSASPPKVSVYQGTSTRPSAAILRQDKDTMDGDSKVVQNSEEIISSEQKRGGRKSKPKPLNLKFITNLGGGIKLKKGRGRPRKHPRPEDMLNEDDLKASKTNGNTIVADTSNVRPELPKGAKKRKATKPQPFIESDGQDDAVESANGVVDQQYIYGSF</sequence>
<feature type="compositionally biased region" description="Polar residues" evidence="1">
    <location>
        <begin position="169"/>
        <end position="179"/>
    </location>
</feature>
<dbReference type="InterPro" id="IPR017956">
    <property type="entry name" value="AT_hook_DNA-bd_motif"/>
</dbReference>
<feature type="compositionally biased region" description="Basic and acidic residues" evidence="1">
    <location>
        <begin position="219"/>
        <end position="231"/>
    </location>
</feature>
<feature type="compositionally biased region" description="Polar residues" evidence="1">
    <location>
        <begin position="232"/>
        <end position="246"/>
    </location>
</feature>
<reference evidence="2" key="2">
    <citation type="submission" date="2020-09" db="EMBL/GenBank/DDBJ databases">
        <authorList>
            <person name="Kikuchi T."/>
        </authorList>
    </citation>
    <scope>NUCLEOTIDE SEQUENCE</scope>
    <source>
        <strain evidence="2">Ka4C1</strain>
    </source>
</reference>
<feature type="region of interest" description="Disordered" evidence="1">
    <location>
        <begin position="1"/>
        <end position="277"/>
    </location>
</feature>
<dbReference type="PRINTS" id="PR00929">
    <property type="entry name" value="ATHOOK"/>
</dbReference>
<keyword evidence="4" id="KW-1185">Reference proteome</keyword>
<dbReference type="AlphaFoldDB" id="A0A1I7S027"/>
<evidence type="ECO:0000313" key="5">
    <source>
        <dbReference type="WBParaSite" id="BXY_0635000.1"/>
    </source>
</evidence>
<evidence type="ECO:0000256" key="1">
    <source>
        <dbReference type="SAM" id="MobiDB-lite"/>
    </source>
</evidence>